<keyword evidence="3" id="KW-1185">Reference proteome</keyword>
<evidence type="ECO:0000256" key="1">
    <source>
        <dbReference type="SAM" id="SignalP"/>
    </source>
</evidence>
<evidence type="ECO:0000313" key="3">
    <source>
        <dbReference type="Proteomes" id="UP000011841"/>
    </source>
</evidence>
<feature type="chain" id="PRO_5004061584" evidence="1">
    <location>
        <begin position="25"/>
        <end position="118"/>
    </location>
</feature>
<accession>M4Z5L2</accession>
<gene>
    <name evidence="2" type="ORF">S58_22500</name>
</gene>
<name>M4Z5L2_9BRAD</name>
<dbReference type="Proteomes" id="UP000011841">
    <property type="component" value="Chromosome"/>
</dbReference>
<dbReference type="PATRIC" id="fig|1245469.3.peg.2306"/>
<feature type="signal peptide" evidence="1">
    <location>
        <begin position="1"/>
        <end position="24"/>
    </location>
</feature>
<keyword evidence="1" id="KW-0732">Signal</keyword>
<dbReference type="STRING" id="1245469.S58_22500"/>
<evidence type="ECO:0000313" key="2">
    <source>
        <dbReference type="EMBL" id="BAM88256.1"/>
    </source>
</evidence>
<protein>
    <submittedName>
        <fullName evidence="2">Uncharacterized protein</fullName>
    </submittedName>
</protein>
<reference evidence="2 3" key="1">
    <citation type="journal article" date="2013" name="Appl. Environ. Microbiol.">
        <title>Genome analysis suggests that the soil oligotrophic bacterium Agromonas oligotrophica (Bradyrhizobium oligotrophicum) is a nitrogen-fixing symbiont of Aeschynomene indica.</title>
        <authorList>
            <person name="Okubo T."/>
            <person name="Fukushima S."/>
            <person name="Itakura M."/>
            <person name="Oshima K."/>
            <person name="Longtonglang A."/>
            <person name="Teaumroong N."/>
            <person name="Mitsui H."/>
            <person name="Hattori M."/>
            <person name="Hattori R."/>
            <person name="Hattori T."/>
            <person name="Minamisawa K."/>
        </authorList>
    </citation>
    <scope>NUCLEOTIDE SEQUENCE [LARGE SCALE GENOMIC DNA]</scope>
    <source>
        <strain evidence="2 3">S58</strain>
    </source>
</reference>
<dbReference type="AlphaFoldDB" id="M4Z5L2"/>
<dbReference type="GeneID" id="301816153"/>
<dbReference type="OrthoDB" id="8233425at2"/>
<dbReference type="RefSeq" id="WP_015665381.1">
    <property type="nucleotide sequence ID" value="NC_020453.1"/>
</dbReference>
<dbReference type="HOGENOM" id="CLU_137791_0_0_5"/>
<sequence>MTRTLLALGGAALLAALPFNTAVARDDGRYTNSPLKGWFDSLRSGRGPCCSDADGFAVSDPDWDMEGTHYRVRLDGEWIVVPDDAVITEPNRAGRTMVWPIKGSLGTSIRCFMPGNLS</sequence>
<proteinExistence type="predicted"/>
<dbReference type="EMBL" id="AP012603">
    <property type="protein sequence ID" value="BAM88256.1"/>
    <property type="molecule type" value="Genomic_DNA"/>
</dbReference>
<dbReference type="eggNOG" id="ENOG5030W51">
    <property type="taxonomic scope" value="Bacteria"/>
</dbReference>
<organism evidence="2 3">
    <name type="scientific">Bradyrhizobium oligotrophicum S58</name>
    <dbReference type="NCBI Taxonomy" id="1245469"/>
    <lineage>
        <taxon>Bacteria</taxon>
        <taxon>Pseudomonadati</taxon>
        <taxon>Pseudomonadota</taxon>
        <taxon>Alphaproteobacteria</taxon>
        <taxon>Hyphomicrobiales</taxon>
        <taxon>Nitrobacteraceae</taxon>
        <taxon>Bradyrhizobium</taxon>
    </lineage>
</organism>
<dbReference type="KEGG" id="aol:S58_22500"/>